<evidence type="ECO:0000313" key="2">
    <source>
        <dbReference type="EMBL" id="SDL64098.1"/>
    </source>
</evidence>
<protein>
    <submittedName>
        <fullName evidence="2">Uncharacterized protein</fullName>
    </submittedName>
</protein>
<dbReference type="EMBL" id="FNFO01000007">
    <property type="protein sequence ID" value="SDL64098.1"/>
    <property type="molecule type" value="Genomic_DNA"/>
</dbReference>
<feature type="transmembrane region" description="Helical" evidence="1">
    <location>
        <begin position="96"/>
        <end position="119"/>
    </location>
</feature>
<organism evidence="2 3">
    <name type="scientific">Catalinimonas alkaloidigena</name>
    <dbReference type="NCBI Taxonomy" id="1075417"/>
    <lineage>
        <taxon>Bacteria</taxon>
        <taxon>Pseudomonadati</taxon>
        <taxon>Bacteroidota</taxon>
        <taxon>Cytophagia</taxon>
        <taxon>Cytophagales</taxon>
        <taxon>Catalimonadaceae</taxon>
        <taxon>Catalinimonas</taxon>
    </lineage>
</organism>
<keyword evidence="3" id="KW-1185">Reference proteome</keyword>
<proteinExistence type="predicted"/>
<keyword evidence="1" id="KW-0812">Transmembrane</keyword>
<dbReference type="OrthoDB" id="852688at2"/>
<reference evidence="2 3" key="1">
    <citation type="submission" date="2016-10" db="EMBL/GenBank/DDBJ databases">
        <authorList>
            <person name="de Groot N.N."/>
        </authorList>
    </citation>
    <scope>NUCLEOTIDE SEQUENCE [LARGE SCALE GENOMIC DNA]</scope>
    <source>
        <strain evidence="2 3">DSM 25186</strain>
    </source>
</reference>
<accession>A0A1G9LQ96</accession>
<keyword evidence="1" id="KW-1133">Transmembrane helix</keyword>
<keyword evidence="1" id="KW-0472">Membrane</keyword>
<dbReference type="RefSeq" id="WP_089684448.1">
    <property type="nucleotide sequence ID" value="NZ_FNFO01000007.1"/>
</dbReference>
<dbReference type="Proteomes" id="UP000198510">
    <property type="component" value="Unassembled WGS sequence"/>
</dbReference>
<dbReference type="AlphaFoldDB" id="A0A1G9LQ96"/>
<evidence type="ECO:0000256" key="1">
    <source>
        <dbReference type="SAM" id="Phobius"/>
    </source>
</evidence>
<dbReference type="STRING" id="1075417.SAMN05421823_107132"/>
<sequence length="131" mass="15229">MKSLFRSLYELIAGNPQPPADTPLYRDIIFPDVGGVTLLITLGLVLVYYYGLNHFLRIHWFSLWYHWLLVLMLNAVIAYIYATYYCNLNEATPDSYIYWFGTANALWSAVFFLAFSFAVKWKSSMASRTPF</sequence>
<name>A0A1G9LQ96_9BACT</name>
<evidence type="ECO:0000313" key="3">
    <source>
        <dbReference type="Proteomes" id="UP000198510"/>
    </source>
</evidence>
<feature type="transmembrane region" description="Helical" evidence="1">
    <location>
        <begin position="63"/>
        <end position="84"/>
    </location>
</feature>
<gene>
    <name evidence="2" type="ORF">SAMN05421823_107132</name>
</gene>
<feature type="transmembrane region" description="Helical" evidence="1">
    <location>
        <begin position="28"/>
        <end position="51"/>
    </location>
</feature>